<dbReference type="InterPro" id="IPR003689">
    <property type="entry name" value="ZIP"/>
</dbReference>
<feature type="domain" description="Zinc transporter ZIP4/12 EF-hand" evidence="8">
    <location>
        <begin position="309"/>
        <end position="352"/>
    </location>
</feature>
<evidence type="ECO:0000256" key="4">
    <source>
        <dbReference type="ARBA" id="ARBA00022989"/>
    </source>
</evidence>
<proteinExistence type="inferred from homology"/>
<dbReference type="GO" id="GO:0071578">
    <property type="term" value="P:zinc ion import across plasma membrane"/>
    <property type="evidence" value="ECO:0007669"/>
    <property type="project" value="TreeGrafter"/>
</dbReference>
<feature type="region of interest" description="Disordered" evidence="6">
    <location>
        <begin position="209"/>
        <end position="276"/>
    </location>
</feature>
<dbReference type="PANTHER" id="PTHR12191:SF37">
    <property type="entry name" value="ZINC TRANSPORTER FOI"/>
    <property type="match status" value="1"/>
</dbReference>
<dbReference type="AlphaFoldDB" id="A0A087TVY4"/>
<feature type="transmembrane region" description="Helical" evidence="7">
    <location>
        <begin position="370"/>
        <end position="392"/>
    </location>
</feature>
<accession>A0A087TVY4</accession>
<feature type="compositionally biased region" description="Basic and acidic residues" evidence="6">
    <location>
        <begin position="241"/>
        <end position="252"/>
    </location>
</feature>
<organism evidence="9 10">
    <name type="scientific">Stegodyphus mimosarum</name>
    <name type="common">African social velvet spider</name>
    <dbReference type="NCBI Taxonomy" id="407821"/>
    <lineage>
        <taxon>Eukaryota</taxon>
        <taxon>Metazoa</taxon>
        <taxon>Ecdysozoa</taxon>
        <taxon>Arthropoda</taxon>
        <taxon>Chelicerata</taxon>
        <taxon>Arachnida</taxon>
        <taxon>Araneae</taxon>
        <taxon>Araneomorphae</taxon>
        <taxon>Entelegynae</taxon>
        <taxon>Eresoidea</taxon>
        <taxon>Eresidae</taxon>
        <taxon>Stegodyphus</taxon>
    </lineage>
</organism>
<keyword evidence="3 7" id="KW-0812">Transmembrane</keyword>
<sequence>MGKIFQGYCIDAGESVTDFLDDIFHHYGDTCSTYMNLDGLKRMMEDLQNVGHRHDDDHDHHHSHQHDGTHDASHHHECEHIGGYTPHFHNHNHDHSAHMHDTPYDHKHYHGDHDHDRSLNYDRDQNDHDIAKKNKNHYDTENKPTQPNEATSSKILSQHEDSTIPSTDGNSSATLQAPKVSPTIYAEAVDLKSIENSEDVISVTIDPRILPNGTLAGTPNSEEEQMKSTRRTQRSAYRSLTSKELRNTEDFHNPASSLRSDFSHQEEKSGVNSPNEASLDEVKKVYLLQNDGNNRNIDLPLSGTPHHFASLATKCLSAEDLILKFGHQENTSLTKHDFLELCPALIQQIVSGVCSESILPPSALPSRSEVYGYGSLSVAIISLTSLAGVFLLPVMTKHAYNYIISGFYGLAFSTLAGDALLHLMPQFLGLHSHGGGDDHGHSHSGAILEPYAQLQLGVFFTVYFLFLFEAALCAFSKSDHHAKHQDNKGHGHSHVHLPDEIPTLISVKSKSETQLPVSREQSSSSLDTEVVEVEVMKKPPNLMVSKPLCLG</sequence>
<dbReference type="GO" id="GO:0140410">
    <property type="term" value="F:monoatomic cation:bicarbonate symporter activity"/>
    <property type="evidence" value="ECO:0007669"/>
    <property type="project" value="TreeGrafter"/>
</dbReference>
<comment type="subcellular location">
    <subcellularLocation>
        <location evidence="1">Membrane</location>
        <topology evidence="1">Multi-pass membrane protein</topology>
    </subcellularLocation>
</comment>
<feature type="compositionally biased region" description="Polar residues" evidence="6">
    <location>
        <begin position="163"/>
        <end position="175"/>
    </location>
</feature>
<protein>
    <submittedName>
        <fullName evidence="9">Zinc transporter ZIP4</fullName>
    </submittedName>
</protein>
<evidence type="ECO:0000256" key="5">
    <source>
        <dbReference type="ARBA" id="ARBA00023136"/>
    </source>
</evidence>
<dbReference type="PANTHER" id="PTHR12191">
    <property type="entry name" value="SOLUTE CARRIER FAMILY 39"/>
    <property type="match status" value="1"/>
</dbReference>
<evidence type="ECO:0000256" key="2">
    <source>
        <dbReference type="ARBA" id="ARBA00006939"/>
    </source>
</evidence>
<name>A0A087TVY4_STEMI</name>
<evidence type="ECO:0000313" key="10">
    <source>
        <dbReference type="Proteomes" id="UP000054359"/>
    </source>
</evidence>
<dbReference type="OrthoDB" id="6432746at2759"/>
<feature type="region of interest" description="Disordered" evidence="6">
    <location>
        <begin position="51"/>
        <end position="178"/>
    </location>
</feature>
<evidence type="ECO:0000256" key="1">
    <source>
        <dbReference type="ARBA" id="ARBA00004141"/>
    </source>
</evidence>
<dbReference type="EMBL" id="KK117004">
    <property type="protein sequence ID" value="KFM69273.1"/>
    <property type="molecule type" value="Genomic_DNA"/>
</dbReference>
<evidence type="ECO:0000259" key="8">
    <source>
        <dbReference type="Pfam" id="PF21116"/>
    </source>
</evidence>
<dbReference type="STRING" id="407821.A0A087TVY4"/>
<dbReference type="InterPro" id="IPR049406">
    <property type="entry name" value="ZIP4_12_EF-hand"/>
</dbReference>
<feature type="compositionally biased region" description="Polar residues" evidence="6">
    <location>
        <begin position="143"/>
        <end position="156"/>
    </location>
</feature>
<dbReference type="OMA" id="DHDHPGH"/>
<dbReference type="InterPro" id="IPR050799">
    <property type="entry name" value="ZIP_Transporter"/>
</dbReference>
<reference evidence="9 10" key="1">
    <citation type="submission" date="2013-11" db="EMBL/GenBank/DDBJ databases">
        <title>Genome sequencing of Stegodyphus mimosarum.</title>
        <authorList>
            <person name="Bechsgaard J."/>
        </authorList>
    </citation>
    <scope>NUCLEOTIDE SEQUENCE [LARGE SCALE GENOMIC DNA]</scope>
</reference>
<feature type="transmembrane region" description="Helical" evidence="7">
    <location>
        <begin position="454"/>
        <end position="475"/>
    </location>
</feature>
<evidence type="ECO:0000256" key="7">
    <source>
        <dbReference type="SAM" id="Phobius"/>
    </source>
</evidence>
<feature type="compositionally biased region" description="Basic and acidic residues" evidence="6">
    <location>
        <begin position="91"/>
        <end position="142"/>
    </location>
</feature>
<dbReference type="Pfam" id="PF02535">
    <property type="entry name" value="Zip"/>
    <property type="match status" value="1"/>
</dbReference>
<feature type="compositionally biased region" description="Basic and acidic residues" evidence="6">
    <location>
        <begin position="52"/>
        <end position="80"/>
    </location>
</feature>
<dbReference type="Proteomes" id="UP000054359">
    <property type="component" value="Unassembled WGS sequence"/>
</dbReference>
<gene>
    <name evidence="9" type="ORF">X975_22225</name>
</gene>
<dbReference type="GO" id="GO:0005886">
    <property type="term" value="C:plasma membrane"/>
    <property type="evidence" value="ECO:0007669"/>
    <property type="project" value="TreeGrafter"/>
</dbReference>
<evidence type="ECO:0000256" key="6">
    <source>
        <dbReference type="SAM" id="MobiDB-lite"/>
    </source>
</evidence>
<evidence type="ECO:0000313" key="9">
    <source>
        <dbReference type="EMBL" id="KFM69273.1"/>
    </source>
</evidence>
<feature type="non-terminal residue" evidence="9">
    <location>
        <position position="551"/>
    </location>
</feature>
<keyword evidence="10" id="KW-1185">Reference proteome</keyword>
<keyword evidence="5 7" id="KW-0472">Membrane</keyword>
<dbReference type="GO" id="GO:0030003">
    <property type="term" value="P:intracellular monoatomic cation homeostasis"/>
    <property type="evidence" value="ECO:0007669"/>
    <property type="project" value="TreeGrafter"/>
</dbReference>
<dbReference type="Pfam" id="PF21116">
    <property type="entry name" value="EF-hand_Zip"/>
    <property type="match status" value="1"/>
</dbReference>
<dbReference type="GO" id="GO:0005385">
    <property type="term" value="F:zinc ion transmembrane transporter activity"/>
    <property type="evidence" value="ECO:0007669"/>
    <property type="project" value="TreeGrafter"/>
</dbReference>
<evidence type="ECO:0000256" key="3">
    <source>
        <dbReference type="ARBA" id="ARBA00022692"/>
    </source>
</evidence>
<feature type="transmembrane region" description="Helical" evidence="7">
    <location>
        <begin position="399"/>
        <end position="421"/>
    </location>
</feature>
<keyword evidence="4 7" id="KW-1133">Transmembrane helix</keyword>
<comment type="similarity">
    <text evidence="2">Belongs to the ZIP transporter (TC 2.A.5) family.</text>
</comment>